<dbReference type="EMBL" id="FYEH01000001">
    <property type="protein sequence ID" value="SNB52009.1"/>
    <property type="molecule type" value="Genomic_DNA"/>
</dbReference>
<evidence type="ECO:0000256" key="2">
    <source>
        <dbReference type="ARBA" id="ARBA00022475"/>
    </source>
</evidence>
<proteinExistence type="inferred from homology"/>
<dbReference type="NCBIfam" id="NF009731">
    <property type="entry name" value="PRK13254.1-5"/>
    <property type="match status" value="1"/>
</dbReference>
<dbReference type="PANTHER" id="PTHR34128:SF2">
    <property type="entry name" value="CYTOCHROME C-TYPE BIOGENESIS PROTEIN CCME HOMOLOG, MITOCHONDRIAL"/>
    <property type="match status" value="1"/>
</dbReference>
<evidence type="ECO:0000256" key="13">
    <source>
        <dbReference type="PIRSR" id="PIRSR604329-50"/>
    </source>
</evidence>
<dbReference type="InterPro" id="IPR036127">
    <property type="entry name" value="CcmE-like_sf"/>
</dbReference>
<dbReference type="PANTHER" id="PTHR34128">
    <property type="entry name" value="CYTOCHROME C-TYPE BIOGENESIS PROTEIN CCME HOMOLOG, MITOCHONDRIAL"/>
    <property type="match status" value="1"/>
</dbReference>
<evidence type="ECO:0000256" key="9">
    <source>
        <dbReference type="ARBA" id="ARBA00023004"/>
    </source>
</evidence>
<dbReference type="Pfam" id="PF03100">
    <property type="entry name" value="CcmE"/>
    <property type="match status" value="1"/>
</dbReference>
<dbReference type="GO" id="GO:0046872">
    <property type="term" value="F:metal ion binding"/>
    <property type="evidence" value="ECO:0007669"/>
    <property type="project" value="UniProtKB-KW"/>
</dbReference>
<dbReference type="InterPro" id="IPR004329">
    <property type="entry name" value="CcmE"/>
</dbReference>
<keyword evidence="5 12" id="KW-0479">Metal-binding</keyword>
<evidence type="ECO:0000256" key="11">
    <source>
        <dbReference type="ARBA" id="ARBA00056663"/>
    </source>
</evidence>
<evidence type="ECO:0000256" key="8">
    <source>
        <dbReference type="ARBA" id="ARBA00022989"/>
    </source>
</evidence>
<name>A0A212PYE3_9PROT</name>
<evidence type="ECO:0000313" key="16">
    <source>
        <dbReference type="Proteomes" id="UP000197065"/>
    </source>
</evidence>
<feature type="topological domain" description="Extracellular" evidence="12">
    <location>
        <begin position="30"/>
        <end position="173"/>
    </location>
</feature>
<evidence type="ECO:0000256" key="12">
    <source>
        <dbReference type="HAMAP-Rule" id="MF_01959"/>
    </source>
</evidence>
<dbReference type="AlphaFoldDB" id="A0A212PYE3"/>
<dbReference type="GO" id="GO:0017003">
    <property type="term" value="P:protein-heme linkage"/>
    <property type="evidence" value="ECO:0007669"/>
    <property type="project" value="UniProtKB-UniRule"/>
</dbReference>
<gene>
    <name evidence="12" type="primary">ccmE</name>
    <name evidence="12" type="synonym">cycJ</name>
    <name evidence="15" type="ORF">SAMN07250955_101165</name>
</gene>
<comment type="similarity">
    <text evidence="12">Belongs to the CcmE/CycJ family.</text>
</comment>
<dbReference type="FunFam" id="2.40.50.140:FF:000104">
    <property type="entry name" value="Cytochrome c-type biogenesis protein CcmE"/>
    <property type="match status" value="1"/>
</dbReference>
<keyword evidence="7 12" id="KW-0735">Signal-anchor</keyword>
<keyword evidence="2 12" id="KW-1003">Cell membrane</keyword>
<dbReference type="OrthoDB" id="9793584at2"/>
<dbReference type="HAMAP" id="MF_01959">
    <property type="entry name" value="CcmE"/>
    <property type="match status" value="1"/>
</dbReference>
<keyword evidence="3 12" id="KW-0349">Heme</keyword>
<keyword evidence="4 12" id="KW-0812">Transmembrane</keyword>
<feature type="binding site" description="axial binding residue" evidence="12 13">
    <location>
        <position position="127"/>
    </location>
    <ligand>
        <name>heme</name>
        <dbReference type="ChEBI" id="CHEBI:30413"/>
    </ligand>
    <ligandPart>
        <name>Fe</name>
        <dbReference type="ChEBI" id="CHEBI:18248"/>
    </ligandPart>
</feature>
<keyword evidence="9 12" id="KW-0408">Iron</keyword>
<accession>A0A212PYE3</accession>
<evidence type="ECO:0000313" key="15">
    <source>
        <dbReference type="EMBL" id="SNB52009.1"/>
    </source>
</evidence>
<sequence length="173" mass="17832">MRLKKQHRLVLILLVLILTAGSTTLVLTALGSSVAFFVSPADIASGKVGAGKRFRLGGLVADGSVRHEAGGEVRFAVTDGKGTVNVDFTGLLPDLFREGQGIVAQGTLGPDGTFQASEVLAKHDERYMPPEVAEALKRSGHWQEGSAASAGPAPGTASADASKDARPGQGTLQ</sequence>
<evidence type="ECO:0000256" key="3">
    <source>
        <dbReference type="ARBA" id="ARBA00022617"/>
    </source>
</evidence>
<evidence type="ECO:0000256" key="7">
    <source>
        <dbReference type="ARBA" id="ARBA00022968"/>
    </source>
</evidence>
<comment type="subcellular location">
    <subcellularLocation>
        <location evidence="1">Cell inner membrane</location>
    </subcellularLocation>
    <subcellularLocation>
        <location evidence="12">Cell membrane</location>
        <topology evidence="12">Single-pass type II membrane protein</topology>
    </subcellularLocation>
</comment>
<dbReference type="GO" id="GO:0017004">
    <property type="term" value="P:cytochrome complex assembly"/>
    <property type="evidence" value="ECO:0007669"/>
    <property type="project" value="UniProtKB-KW"/>
</dbReference>
<dbReference type="Gene3D" id="2.40.50.140">
    <property type="entry name" value="Nucleic acid-binding proteins"/>
    <property type="match status" value="1"/>
</dbReference>
<organism evidence="15 16">
    <name type="scientific">Arboricoccus pini</name>
    <dbReference type="NCBI Taxonomy" id="1963835"/>
    <lineage>
        <taxon>Bacteria</taxon>
        <taxon>Pseudomonadati</taxon>
        <taxon>Pseudomonadota</taxon>
        <taxon>Alphaproteobacteria</taxon>
        <taxon>Geminicoccales</taxon>
        <taxon>Geminicoccaceae</taxon>
        <taxon>Arboricoccus</taxon>
    </lineage>
</organism>
<dbReference type="NCBIfam" id="NF009729">
    <property type="entry name" value="PRK13254.1-3"/>
    <property type="match status" value="1"/>
</dbReference>
<dbReference type="NCBIfam" id="NF009727">
    <property type="entry name" value="PRK13254.1-1"/>
    <property type="match status" value="1"/>
</dbReference>
<evidence type="ECO:0000256" key="14">
    <source>
        <dbReference type="SAM" id="MobiDB-lite"/>
    </source>
</evidence>
<feature type="topological domain" description="Cytoplasmic" evidence="12">
    <location>
        <begin position="1"/>
        <end position="8"/>
    </location>
</feature>
<evidence type="ECO:0000256" key="1">
    <source>
        <dbReference type="ARBA" id="ARBA00004533"/>
    </source>
</evidence>
<comment type="function">
    <text evidence="11 12">Heme chaperone required for the biogenesis of c-type cytochromes. Transiently binds heme delivered by CcmC and transfers the heme to apo-cytochromes in a process facilitated by CcmF and CcmH.</text>
</comment>
<feature type="region of interest" description="Disordered" evidence="14">
    <location>
        <begin position="130"/>
        <end position="173"/>
    </location>
</feature>
<dbReference type="InterPro" id="IPR012340">
    <property type="entry name" value="NA-bd_OB-fold"/>
</dbReference>
<dbReference type="GO" id="GO:0020037">
    <property type="term" value="F:heme binding"/>
    <property type="evidence" value="ECO:0007669"/>
    <property type="project" value="InterPro"/>
</dbReference>
<protein>
    <recommendedName>
        <fullName evidence="12">Cytochrome c-type biogenesis protein CcmE</fullName>
    </recommendedName>
    <alternativeName>
        <fullName evidence="12">Cytochrome c maturation protein E</fullName>
    </alternativeName>
    <alternativeName>
        <fullName evidence="12">Heme chaperone CcmE</fullName>
    </alternativeName>
</protein>
<feature type="compositionally biased region" description="Low complexity" evidence="14">
    <location>
        <begin position="145"/>
        <end position="160"/>
    </location>
</feature>
<evidence type="ECO:0000256" key="6">
    <source>
        <dbReference type="ARBA" id="ARBA00022748"/>
    </source>
</evidence>
<dbReference type="Proteomes" id="UP000197065">
    <property type="component" value="Unassembled WGS sequence"/>
</dbReference>
<evidence type="ECO:0000256" key="5">
    <source>
        <dbReference type="ARBA" id="ARBA00022723"/>
    </source>
</evidence>
<dbReference type="RefSeq" id="WP_088559499.1">
    <property type="nucleotide sequence ID" value="NZ_FYEH01000001.1"/>
</dbReference>
<keyword evidence="16" id="KW-1185">Reference proteome</keyword>
<evidence type="ECO:0000256" key="4">
    <source>
        <dbReference type="ARBA" id="ARBA00022692"/>
    </source>
</evidence>
<keyword evidence="10 12" id="KW-0472">Membrane</keyword>
<evidence type="ECO:0000256" key="10">
    <source>
        <dbReference type="ARBA" id="ARBA00023136"/>
    </source>
</evidence>
<keyword evidence="6 12" id="KW-0201">Cytochrome c-type biogenesis</keyword>
<reference evidence="15 16" key="1">
    <citation type="submission" date="2017-06" db="EMBL/GenBank/DDBJ databases">
        <authorList>
            <person name="Kim H.J."/>
            <person name="Triplett B.A."/>
        </authorList>
    </citation>
    <scope>NUCLEOTIDE SEQUENCE [LARGE SCALE GENOMIC DNA]</scope>
    <source>
        <strain evidence="15 16">B29T1</strain>
    </source>
</reference>
<dbReference type="GO" id="GO:0005886">
    <property type="term" value="C:plasma membrane"/>
    <property type="evidence" value="ECO:0007669"/>
    <property type="project" value="UniProtKB-SubCell"/>
</dbReference>
<dbReference type="SUPFAM" id="SSF82093">
    <property type="entry name" value="Heme chaperone CcmE"/>
    <property type="match status" value="1"/>
</dbReference>
<keyword evidence="8 12" id="KW-1133">Transmembrane helix</keyword>
<feature type="binding site" description="covalent" evidence="12 13">
    <location>
        <position position="123"/>
    </location>
    <ligand>
        <name>heme</name>
        <dbReference type="ChEBI" id="CHEBI:30413"/>
    </ligand>
</feature>